<feature type="transmembrane region" description="Helical" evidence="1">
    <location>
        <begin position="43"/>
        <end position="67"/>
    </location>
</feature>
<comment type="caution">
    <text evidence="2">The sequence shown here is derived from an EMBL/GenBank/DDBJ whole genome shotgun (WGS) entry which is preliminary data.</text>
</comment>
<sequence>MNSLVLRKTALGRDLTAKYAVGPATRRLSPQQKPARLRRKGPMLWAALALLVLAADFMLASLAWLAVDFVMG</sequence>
<gene>
    <name evidence="2" type="ORF">BSZ19_28490</name>
</gene>
<reference evidence="2 3" key="1">
    <citation type="submission" date="2017-03" db="EMBL/GenBank/DDBJ databases">
        <title>Whole genome sequences of fourteen strains of Bradyrhizobium canariense and one strain of Bradyrhizobium japonicum isolated from Lupinus (Papilionoideae: Genisteae) species in Algeria.</title>
        <authorList>
            <person name="Crovadore J."/>
            <person name="Chekireb D."/>
            <person name="Brachmann A."/>
            <person name="Chablais R."/>
            <person name="Cochard B."/>
            <person name="Lefort F."/>
        </authorList>
    </citation>
    <scope>NUCLEOTIDE SEQUENCE [LARGE SCALE GENOMIC DNA]</scope>
    <source>
        <strain evidence="2 3">UBMA197</strain>
    </source>
</reference>
<proteinExistence type="predicted"/>
<keyword evidence="1" id="KW-0812">Transmembrane</keyword>
<protein>
    <submittedName>
        <fullName evidence="2">Uncharacterized protein</fullName>
    </submittedName>
</protein>
<organism evidence="2 3">
    <name type="scientific">Bradyrhizobium japonicum</name>
    <dbReference type="NCBI Taxonomy" id="375"/>
    <lineage>
        <taxon>Bacteria</taxon>
        <taxon>Pseudomonadati</taxon>
        <taxon>Pseudomonadota</taxon>
        <taxon>Alphaproteobacteria</taxon>
        <taxon>Hyphomicrobiales</taxon>
        <taxon>Nitrobacteraceae</taxon>
        <taxon>Bradyrhizobium</taxon>
    </lineage>
</organism>
<evidence type="ECO:0000313" key="3">
    <source>
        <dbReference type="Proteomes" id="UP000193335"/>
    </source>
</evidence>
<accession>A0A1Y2JID4</accession>
<evidence type="ECO:0000256" key="1">
    <source>
        <dbReference type="SAM" id="Phobius"/>
    </source>
</evidence>
<dbReference type="AlphaFoldDB" id="A0A1Y2JID4"/>
<keyword evidence="1" id="KW-0472">Membrane</keyword>
<dbReference type="Proteomes" id="UP000193335">
    <property type="component" value="Unassembled WGS sequence"/>
</dbReference>
<dbReference type="EMBL" id="NAFL01000267">
    <property type="protein sequence ID" value="OSJ29108.1"/>
    <property type="molecule type" value="Genomic_DNA"/>
</dbReference>
<name>A0A1Y2JID4_BRAJP</name>
<keyword evidence="1" id="KW-1133">Transmembrane helix</keyword>
<evidence type="ECO:0000313" key="2">
    <source>
        <dbReference type="EMBL" id="OSJ29108.1"/>
    </source>
</evidence>